<organism evidence="1">
    <name type="scientific">Caudovirales sp. ctqPn17</name>
    <dbReference type="NCBI Taxonomy" id="2825772"/>
    <lineage>
        <taxon>Viruses</taxon>
        <taxon>Duplodnaviria</taxon>
        <taxon>Heunggongvirae</taxon>
        <taxon>Uroviricota</taxon>
        <taxon>Caudoviricetes</taxon>
    </lineage>
</organism>
<dbReference type="EMBL" id="BK015642">
    <property type="protein sequence ID" value="DAE17588.1"/>
    <property type="molecule type" value="Genomic_DNA"/>
</dbReference>
<proteinExistence type="predicted"/>
<sequence length="79" mass="8900">MARNAYTLTEAQEMLKLCKVATKELLNGQAKSYRVGTREFTALDIQDLLDLTKYYSNLVESLSGNIRSGNVGRFVPRDL</sequence>
<accession>A0A8S5QGB4</accession>
<evidence type="ECO:0000313" key="1">
    <source>
        <dbReference type="EMBL" id="DAE17588.1"/>
    </source>
</evidence>
<name>A0A8S5QGB4_9CAUD</name>
<reference evidence="1" key="1">
    <citation type="journal article" date="2021" name="Proc. Natl. Acad. Sci. U.S.A.">
        <title>A Catalog of Tens of Thousands of Viruses from Human Metagenomes Reveals Hidden Associations with Chronic Diseases.</title>
        <authorList>
            <person name="Tisza M.J."/>
            <person name="Buck C.B."/>
        </authorList>
    </citation>
    <scope>NUCLEOTIDE SEQUENCE</scope>
    <source>
        <strain evidence="1">CtqPn17</strain>
    </source>
</reference>
<protein>
    <submittedName>
        <fullName evidence="1">Uncharacterized protein</fullName>
    </submittedName>
</protein>